<feature type="region of interest" description="Disordered" evidence="1">
    <location>
        <begin position="17"/>
        <end position="49"/>
    </location>
</feature>
<evidence type="ECO:0000313" key="3">
    <source>
        <dbReference type="Proteomes" id="UP000536262"/>
    </source>
</evidence>
<name>A0A7X0F9K3_9HYPH</name>
<reference evidence="2 3" key="1">
    <citation type="submission" date="2020-08" db="EMBL/GenBank/DDBJ databases">
        <title>Genomic Encyclopedia of Type Strains, Phase IV (KMG-IV): sequencing the most valuable type-strain genomes for metagenomic binning, comparative biology and taxonomic classification.</title>
        <authorList>
            <person name="Goeker M."/>
        </authorList>
    </citation>
    <scope>NUCLEOTIDE SEQUENCE [LARGE SCALE GENOMIC DNA]</scope>
    <source>
        <strain evidence="2 3">DSM 7051</strain>
    </source>
</reference>
<organism evidence="2 3">
    <name type="scientific">Aminobacter aganoensis</name>
    <dbReference type="NCBI Taxonomy" id="83264"/>
    <lineage>
        <taxon>Bacteria</taxon>
        <taxon>Pseudomonadati</taxon>
        <taxon>Pseudomonadota</taxon>
        <taxon>Alphaproteobacteria</taxon>
        <taxon>Hyphomicrobiales</taxon>
        <taxon>Phyllobacteriaceae</taxon>
        <taxon>Aminobacter</taxon>
    </lineage>
</organism>
<evidence type="ECO:0000313" key="2">
    <source>
        <dbReference type="EMBL" id="MBB6355657.1"/>
    </source>
</evidence>
<keyword evidence="3" id="KW-1185">Reference proteome</keyword>
<dbReference type="Proteomes" id="UP000536262">
    <property type="component" value="Unassembled WGS sequence"/>
</dbReference>
<proteinExistence type="predicted"/>
<gene>
    <name evidence="2" type="ORF">GGR00_003461</name>
</gene>
<dbReference type="AlphaFoldDB" id="A0A7X0F9K3"/>
<comment type="caution">
    <text evidence="2">The sequence shown here is derived from an EMBL/GenBank/DDBJ whole genome shotgun (WGS) entry which is preliminary data.</text>
</comment>
<protein>
    <submittedName>
        <fullName evidence="2">Uncharacterized protein</fullName>
    </submittedName>
</protein>
<dbReference type="RefSeq" id="WP_156381218.1">
    <property type="nucleotide sequence ID" value="NZ_BAABEG010000001.1"/>
</dbReference>
<dbReference type="EMBL" id="JACHOU010000008">
    <property type="protein sequence ID" value="MBB6355657.1"/>
    <property type="molecule type" value="Genomic_DNA"/>
</dbReference>
<evidence type="ECO:0000256" key="1">
    <source>
        <dbReference type="SAM" id="MobiDB-lite"/>
    </source>
</evidence>
<accession>A0A7X0F9K3</accession>
<sequence>MFTIEISLSCAPQSLREHRNQRAKRISVSPETKKDCKYSRPTVDGGQEAGTAAFRHAAEARNSR</sequence>